<dbReference type="EMBL" id="BBMR01000013">
    <property type="protein sequence ID" value="GAL22442.1"/>
    <property type="molecule type" value="Genomic_DNA"/>
</dbReference>
<dbReference type="Proteomes" id="UP000029228">
    <property type="component" value="Unassembled WGS sequence"/>
</dbReference>
<dbReference type="InterPro" id="IPR021307">
    <property type="entry name" value="DUF2884"/>
</dbReference>
<reference evidence="3 4" key="1">
    <citation type="submission" date="2014-09" db="EMBL/GenBank/DDBJ databases">
        <title>Vibrio maritimus JCM 19235. (C45) whole genome shotgun sequence.</title>
        <authorList>
            <person name="Sawabe T."/>
            <person name="Meirelles P."/>
            <person name="Nakanishi M."/>
            <person name="Sayaka M."/>
            <person name="Hattori M."/>
            <person name="Ohkuma M."/>
        </authorList>
    </citation>
    <scope>NUCLEOTIDE SEQUENCE [LARGE SCALE GENOMIC DNA]</scope>
    <source>
        <strain evidence="4">JCM19235</strain>
    </source>
</reference>
<keyword evidence="2" id="KW-0732">Signal</keyword>
<accession>A0A090SSX0</accession>
<feature type="signal peptide" evidence="2">
    <location>
        <begin position="1"/>
        <end position="23"/>
    </location>
</feature>
<keyword evidence="4" id="KW-1185">Reference proteome</keyword>
<feature type="coiled-coil region" evidence="1">
    <location>
        <begin position="186"/>
        <end position="213"/>
    </location>
</feature>
<gene>
    <name evidence="3" type="ORF">JCM19235_3958</name>
</gene>
<protein>
    <submittedName>
        <fullName evidence="3">Methyl-accepting chemotaxis protein</fullName>
    </submittedName>
</protein>
<organism evidence="3 4">
    <name type="scientific">Vibrio maritimus</name>
    <dbReference type="NCBI Taxonomy" id="990268"/>
    <lineage>
        <taxon>Bacteria</taxon>
        <taxon>Pseudomonadati</taxon>
        <taxon>Pseudomonadota</taxon>
        <taxon>Gammaproteobacteria</taxon>
        <taxon>Vibrionales</taxon>
        <taxon>Vibrionaceae</taxon>
        <taxon>Vibrio</taxon>
    </lineage>
</organism>
<keyword evidence="1" id="KW-0175">Coiled coil</keyword>
<dbReference type="AlphaFoldDB" id="A0A090SSX0"/>
<sequence>MNIKTRFGIVATSLFFTVPNAYALGQCGVDIKNEVHLNGEQVEVVNDAASSRVLIDENNNLFINGEQVTLDSAQQKALDSYRENMNTYVPQAKELAASGLAITNDLIDDVAASFDDSEAFNNVKTALAEFFADVQSRYQQGDEFVLQSDAFSSFMDNWEQDLAKAKEVFNKEFMSSAFTALQEKMQQEGSLNLTELSKQYNELKERMSGTLEQQSESLQKQAKDYCDSLNDVAEEEQQLHKKIPELKDYQVFTI</sequence>
<dbReference type="STRING" id="990268.JCM19235_3958"/>
<evidence type="ECO:0000256" key="1">
    <source>
        <dbReference type="SAM" id="Coils"/>
    </source>
</evidence>
<feature type="chain" id="PRO_5001864009" evidence="2">
    <location>
        <begin position="24"/>
        <end position="254"/>
    </location>
</feature>
<dbReference type="OrthoDB" id="5904592at2"/>
<evidence type="ECO:0000313" key="3">
    <source>
        <dbReference type="EMBL" id="GAL22442.1"/>
    </source>
</evidence>
<evidence type="ECO:0000313" key="4">
    <source>
        <dbReference type="Proteomes" id="UP000029228"/>
    </source>
</evidence>
<comment type="caution">
    <text evidence="3">The sequence shown here is derived from an EMBL/GenBank/DDBJ whole genome shotgun (WGS) entry which is preliminary data.</text>
</comment>
<proteinExistence type="predicted"/>
<name>A0A090SSX0_9VIBR</name>
<dbReference type="Pfam" id="PF11101">
    <property type="entry name" value="DUF2884"/>
    <property type="match status" value="1"/>
</dbReference>
<evidence type="ECO:0000256" key="2">
    <source>
        <dbReference type="SAM" id="SignalP"/>
    </source>
</evidence>